<reference evidence="1 2" key="1">
    <citation type="submission" date="2014-04" db="EMBL/GenBank/DDBJ databases">
        <authorList>
            <consortium name="DOE Joint Genome Institute"/>
            <person name="Kuo A."/>
            <person name="Kohler A."/>
            <person name="Costa M.D."/>
            <person name="Nagy L.G."/>
            <person name="Floudas D."/>
            <person name="Copeland A."/>
            <person name="Barry K.W."/>
            <person name="Cichocki N."/>
            <person name="Veneault-Fourrey C."/>
            <person name="LaButti K."/>
            <person name="Lindquist E.A."/>
            <person name="Lipzen A."/>
            <person name="Lundell T."/>
            <person name="Morin E."/>
            <person name="Murat C."/>
            <person name="Sun H."/>
            <person name="Tunlid A."/>
            <person name="Henrissat B."/>
            <person name="Grigoriev I.V."/>
            <person name="Hibbett D.S."/>
            <person name="Martin F."/>
            <person name="Nordberg H.P."/>
            <person name="Cantor M.N."/>
            <person name="Hua S.X."/>
        </authorList>
    </citation>
    <scope>NUCLEOTIDE SEQUENCE [LARGE SCALE GENOMIC DNA]</scope>
    <source>
        <strain evidence="1 2">441</strain>
    </source>
</reference>
<dbReference type="AlphaFoldDB" id="A0A0C9ZC64"/>
<dbReference type="Proteomes" id="UP000054018">
    <property type="component" value="Unassembled WGS sequence"/>
</dbReference>
<protein>
    <recommendedName>
        <fullName evidence="3">Protein-lysine N-methyltransferase EFM6</fullName>
    </recommendedName>
</protein>
<dbReference type="SUPFAM" id="SSF53335">
    <property type="entry name" value="S-adenosyl-L-methionine-dependent methyltransferases"/>
    <property type="match status" value="1"/>
</dbReference>
<gene>
    <name evidence="1" type="ORF">PISMIDRAFT_8671</name>
</gene>
<sequence>MSGFSTSMVATDFYQSVLDNLRANIDRNFSRDPSDGTITSHFLDWSKLPAMSSLPEPLTEPFDVIIGADIMYKGDRAIWIKKCLEWLPHHTSTSPAFSLVATFHLVIPLRLMHMLEPSSIETAF</sequence>
<evidence type="ECO:0008006" key="3">
    <source>
        <dbReference type="Google" id="ProtNLM"/>
    </source>
</evidence>
<keyword evidence="2" id="KW-1185">Reference proteome</keyword>
<name>A0A0C9ZC64_9AGAM</name>
<evidence type="ECO:0000313" key="2">
    <source>
        <dbReference type="Proteomes" id="UP000054018"/>
    </source>
</evidence>
<dbReference type="GO" id="GO:0008757">
    <property type="term" value="F:S-adenosylmethionine-dependent methyltransferase activity"/>
    <property type="evidence" value="ECO:0007669"/>
    <property type="project" value="UniProtKB-ARBA"/>
</dbReference>
<dbReference type="Pfam" id="PF10294">
    <property type="entry name" value="Methyltransf_16"/>
    <property type="match status" value="1"/>
</dbReference>
<organism evidence="1 2">
    <name type="scientific">Pisolithus microcarpus 441</name>
    <dbReference type="NCBI Taxonomy" id="765257"/>
    <lineage>
        <taxon>Eukaryota</taxon>
        <taxon>Fungi</taxon>
        <taxon>Dikarya</taxon>
        <taxon>Basidiomycota</taxon>
        <taxon>Agaricomycotina</taxon>
        <taxon>Agaricomycetes</taxon>
        <taxon>Agaricomycetidae</taxon>
        <taxon>Boletales</taxon>
        <taxon>Sclerodermatineae</taxon>
        <taxon>Pisolithaceae</taxon>
        <taxon>Pisolithus</taxon>
    </lineage>
</organism>
<reference evidence="2" key="2">
    <citation type="submission" date="2015-01" db="EMBL/GenBank/DDBJ databases">
        <title>Evolutionary Origins and Diversification of the Mycorrhizal Mutualists.</title>
        <authorList>
            <consortium name="DOE Joint Genome Institute"/>
            <consortium name="Mycorrhizal Genomics Consortium"/>
            <person name="Kohler A."/>
            <person name="Kuo A."/>
            <person name="Nagy L.G."/>
            <person name="Floudas D."/>
            <person name="Copeland A."/>
            <person name="Barry K.W."/>
            <person name="Cichocki N."/>
            <person name="Veneault-Fourrey C."/>
            <person name="LaButti K."/>
            <person name="Lindquist E.A."/>
            <person name="Lipzen A."/>
            <person name="Lundell T."/>
            <person name="Morin E."/>
            <person name="Murat C."/>
            <person name="Riley R."/>
            <person name="Ohm R."/>
            <person name="Sun H."/>
            <person name="Tunlid A."/>
            <person name="Henrissat B."/>
            <person name="Grigoriev I.V."/>
            <person name="Hibbett D.S."/>
            <person name="Martin F."/>
        </authorList>
    </citation>
    <scope>NUCLEOTIDE SEQUENCE [LARGE SCALE GENOMIC DNA]</scope>
    <source>
        <strain evidence="2">441</strain>
    </source>
</reference>
<evidence type="ECO:0000313" key="1">
    <source>
        <dbReference type="EMBL" id="KIK26891.1"/>
    </source>
</evidence>
<dbReference type="HOGENOM" id="CLU_2004809_0_0_1"/>
<accession>A0A0C9ZC64</accession>
<dbReference type="InterPro" id="IPR019410">
    <property type="entry name" value="Methyltransf_16"/>
</dbReference>
<proteinExistence type="predicted"/>
<dbReference type="Gene3D" id="3.40.50.150">
    <property type="entry name" value="Vaccinia Virus protein VP39"/>
    <property type="match status" value="1"/>
</dbReference>
<dbReference type="EMBL" id="KN833699">
    <property type="protein sequence ID" value="KIK26891.1"/>
    <property type="molecule type" value="Genomic_DNA"/>
</dbReference>
<dbReference type="InterPro" id="IPR029063">
    <property type="entry name" value="SAM-dependent_MTases_sf"/>
</dbReference>
<dbReference type="STRING" id="765257.A0A0C9ZC64"/>
<dbReference type="OrthoDB" id="433955at2759"/>